<keyword evidence="1" id="KW-0175">Coiled coil</keyword>
<reference evidence="4" key="1">
    <citation type="submission" date="2016-06" db="EMBL/GenBank/DDBJ databases">
        <title>Parallel loss of symbiosis genes in relatives of nitrogen-fixing non-legume Parasponia.</title>
        <authorList>
            <person name="Van Velzen R."/>
            <person name="Holmer R."/>
            <person name="Bu F."/>
            <person name="Rutten L."/>
            <person name="Van Zeijl A."/>
            <person name="Liu W."/>
            <person name="Santuari L."/>
            <person name="Cao Q."/>
            <person name="Sharma T."/>
            <person name="Shen D."/>
            <person name="Roswanjaya Y."/>
            <person name="Wardhani T."/>
            <person name="Kalhor M.S."/>
            <person name="Jansen J."/>
            <person name="Van den Hoogen J."/>
            <person name="Gungor B."/>
            <person name="Hartog M."/>
            <person name="Hontelez J."/>
            <person name="Verver J."/>
            <person name="Yang W.-C."/>
            <person name="Schijlen E."/>
            <person name="Repin R."/>
            <person name="Schilthuizen M."/>
            <person name="Schranz E."/>
            <person name="Heidstra R."/>
            <person name="Miyata K."/>
            <person name="Fedorova E."/>
            <person name="Kohlen W."/>
            <person name="Bisseling T."/>
            <person name="Smit S."/>
            <person name="Geurts R."/>
        </authorList>
    </citation>
    <scope>NUCLEOTIDE SEQUENCE [LARGE SCALE GENOMIC DNA]</scope>
    <source>
        <strain evidence="4">cv. WU1-14</strain>
    </source>
</reference>
<sequence>MRLPNRVERADSEVVGWTSFYVYTFKLGFTFPLPKLMRDVLIHFELALGQLMPNGWRLLMCLILMAEKMKSEFLLEDFLNCYRVKENPEGTGRYSFVYRKGQQLVNDFPSYPTSNDPSAVGLDSQERINKLKSAPIKAQFGPMLGQFLQRLEMSERFYLDAAEKARKYDKYTEIYKLSVSEKDDEIKTLKVERDSAIERVSDLEKHMVSKDESLLNAKINAQQTAAEIVSDEQNHSQHFSLFSSDFELRRGCFWWRPLCSMMVRRLRMAKGVNEGGMGPCSGWTWGVSSGGLVGEEREVQGFVSNFRNCSHVSVSG</sequence>
<name>A0A2P5AWU9_PARAD</name>
<keyword evidence="4" id="KW-1185">Reference proteome</keyword>
<dbReference type="InterPro" id="IPR007321">
    <property type="entry name" value="Transposase_28"/>
</dbReference>
<accession>A0A2P5AWU9</accession>
<dbReference type="Pfam" id="PF04195">
    <property type="entry name" value="Transposase_28"/>
    <property type="match status" value="1"/>
</dbReference>
<dbReference type="AlphaFoldDB" id="A0A2P5AWU9"/>
<organism evidence="3 4">
    <name type="scientific">Parasponia andersonii</name>
    <name type="common">Sponia andersonii</name>
    <dbReference type="NCBI Taxonomy" id="3476"/>
    <lineage>
        <taxon>Eukaryota</taxon>
        <taxon>Viridiplantae</taxon>
        <taxon>Streptophyta</taxon>
        <taxon>Embryophyta</taxon>
        <taxon>Tracheophyta</taxon>
        <taxon>Spermatophyta</taxon>
        <taxon>Magnoliopsida</taxon>
        <taxon>eudicotyledons</taxon>
        <taxon>Gunneridae</taxon>
        <taxon>Pentapetalae</taxon>
        <taxon>rosids</taxon>
        <taxon>fabids</taxon>
        <taxon>Rosales</taxon>
        <taxon>Cannabaceae</taxon>
        <taxon>Parasponia</taxon>
    </lineage>
</organism>
<protein>
    <recommendedName>
        <fullName evidence="2">Transposase (putative) gypsy type domain-containing protein</fullName>
    </recommendedName>
</protein>
<feature type="domain" description="Transposase (putative) gypsy type" evidence="2">
    <location>
        <begin position="22"/>
        <end position="85"/>
    </location>
</feature>
<dbReference type="EMBL" id="JXTB01000427">
    <property type="protein sequence ID" value="PON40981.1"/>
    <property type="molecule type" value="Genomic_DNA"/>
</dbReference>
<dbReference type="OrthoDB" id="1750920at2759"/>
<evidence type="ECO:0000259" key="2">
    <source>
        <dbReference type="Pfam" id="PF04195"/>
    </source>
</evidence>
<evidence type="ECO:0000313" key="3">
    <source>
        <dbReference type="EMBL" id="PON40981.1"/>
    </source>
</evidence>
<proteinExistence type="predicted"/>
<evidence type="ECO:0000256" key="1">
    <source>
        <dbReference type="SAM" id="Coils"/>
    </source>
</evidence>
<dbReference type="Proteomes" id="UP000237105">
    <property type="component" value="Unassembled WGS sequence"/>
</dbReference>
<feature type="coiled-coil region" evidence="1">
    <location>
        <begin position="179"/>
        <end position="206"/>
    </location>
</feature>
<dbReference type="STRING" id="3476.A0A2P5AWU9"/>
<gene>
    <name evidence="3" type="ORF">PanWU01x14_293110</name>
</gene>
<comment type="caution">
    <text evidence="3">The sequence shown here is derived from an EMBL/GenBank/DDBJ whole genome shotgun (WGS) entry which is preliminary data.</text>
</comment>
<evidence type="ECO:0000313" key="4">
    <source>
        <dbReference type="Proteomes" id="UP000237105"/>
    </source>
</evidence>